<protein>
    <recommendedName>
        <fullName evidence="2">tRNA (guanine(9)-N1)-methyltransferase</fullName>
        <ecNumber evidence="1">2.1.1.221</ecNumber>
    </recommendedName>
    <alternativeName>
        <fullName evidence="7">tRNA methyltransferase 10</fullName>
    </alternativeName>
    <alternativeName>
        <fullName evidence="6">tRNA(m1G9)-methyltransferase</fullName>
    </alternativeName>
</protein>
<feature type="region of interest" description="Disordered" evidence="9">
    <location>
        <begin position="174"/>
        <end position="217"/>
    </location>
</feature>
<feature type="compositionally biased region" description="Basic and acidic residues" evidence="9">
    <location>
        <begin position="174"/>
        <end position="183"/>
    </location>
</feature>
<dbReference type="InterPro" id="IPR028564">
    <property type="entry name" value="MT_TRM10-typ"/>
</dbReference>
<evidence type="ECO:0000256" key="2">
    <source>
        <dbReference type="ARBA" id="ARBA00020451"/>
    </source>
</evidence>
<dbReference type="Gene3D" id="3.40.1280.30">
    <property type="match status" value="1"/>
</dbReference>
<name>A0A137NVX9_CONC2</name>
<evidence type="ECO:0000256" key="9">
    <source>
        <dbReference type="SAM" id="MobiDB-lite"/>
    </source>
</evidence>
<evidence type="ECO:0000313" key="12">
    <source>
        <dbReference type="Proteomes" id="UP000070444"/>
    </source>
</evidence>
<evidence type="ECO:0000256" key="6">
    <source>
        <dbReference type="ARBA" id="ARBA00031792"/>
    </source>
</evidence>
<keyword evidence="5" id="KW-0949">S-adenosyl-L-methionine</keyword>
<dbReference type="InterPro" id="IPR007356">
    <property type="entry name" value="tRNA_m1G_MeTrfase_euk"/>
</dbReference>
<dbReference type="GO" id="GO:0000049">
    <property type="term" value="F:tRNA binding"/>
    <property type="evidence" value="ECO:0007669"/>
    <property type="project" value="TreeGrafter"/>
</dbReference>
<evidence type="ECO:0000256" key="7">
    <source>
        <dbReference type="ARBA" id="ARBA00032166"/>
    </source>
</evidence>
<dbReference type="Proteomes" id="UP000070444">
    <property type="component" value="Unassembled WGS sequence"/>
</dbReference>
<dbReference type="GO" id="GO:0002939">
    <property type="term" value="P:tRNA N1-guanine methylation"/>
    <property type="evidence" value="ECO:0007669"/>
    <property type="project" value="EnsemblFungi"/>
</dbReference>
<dbReference type="OrthoDB" id="278300at2759"/>
<dbReference type="EMBL" id="KQ964673">
    <property type="protein sequence ID" value="KXN66963.1"/>
    <property type="molecule type" value="Genomic_DNA"/>
</dbReference>
<dbReference type="AlphaFoldDB" id="A0A137NVX9"/>
<evidence type="ECO:0000259" key="10">
    <source>
        <dbReference type="PROSITE" id="PS51675"/>
    </source>
</evidence>
<evidence type="ECO:0000256" key="3">
    <source>
        <dbReference type="ARBA" id="ARBA00022603"/>
    </source>
</evidence>
<dbReference type="PANTHER" id="PTHR13563:SF13">
    <property type="entry name" value="TRNA METHYLTRANSFERASE 10 HOMOLOG A"/>
    <property type="match status" value="1"/>
</dbReference>
<evidence type="ECO:0000313" key="11">
    <source>
        <dbReference type="EMBL" id="KXN66963.1"/>
    </source>
</evidence>
<gene>
    <name evidence="11" type="ORF">CONCODRAFT_52792</name>
</gene>
<sequence length="217" mass="24890">MNFESLMLEKEIKSVVGQVGRCYAANKRVTTPVHIKMTGVESKVDVLMSKLLRDYKNWKMFDYNTENFVDLVEDKDKLVYLTADSDNIIENLEVGNYYIIGGIVDKNRHKNLTLNKAKELGIKTGQLPISEYVKLSQRKVLAVNHVFEILVEYLECKDWKQAFEKVIPQRKLDMGVDDQSAKGEEEEDEADSNNAKTEEEEGDDDAKAKTEELDETE</sequence>
<keyword evidence="12" id="KW-1185">Reference proteome</keyword>
<dbReference type="CDD" id="cd18089">
    <property type="entry name" value="SPOUT_Trm10-like"/>
    <property type="match status" value="1"/>
</dbReference>
<dbReference type="GO" id="GO:0005634">
    <property type="term" value="C:nucleus"/>
    <property type="evidence" value="ECO:0007669"/>
    <property type="project" value="TreeGrafter"/>
</dbReference>
<comment type="catalytic activity">
    <reaction evidence="8">
        <text>guanosine(9) in tRNA + S-adenosyl-L-methionine = N(1)-methylguanosine(9) in tRNA + S-adenosyl-L-homocysteine + H(+)</text>
        <dbReference type="Rhea" id="RHEA:43156"/>
        <dbReference type="Rhea" id="RHEA-COMP:10367"/>
        <dbReference type="Rhea" id="RHEA-COMP:10368"/>
        <dbReference type="ChEBI" id="CHEBI:15378"/>
        <dbReference type="ChEBI" id="CHEBI:57856"/>
        <dbReference type="ChEBI" id="CHEBI:59789"/>
        <dbReference type="ChEBI" id="CHEBI:73542"/>
        <dbReference type="ChEBI" id="CHEBI:74269"/>
        <dbReference type="EC" id="2.1.1.221"/>
    </reaction>
</comment>
<evidence type="ECO:0000256" key="5">
    <source>
        <dbReference type="ARBA" id="ARBA00022691"/>
    </source>
</evidence>
<proteinExistence type="predicted"/>
<evidence type="ECO:0000256" key="1">
    <source>
        <dbReference type="ARBA" id="ARBA00012797"/>
    </source>
</evidence>
<dbReference type="OMA" id="YQIGFHV"/>
<dbReference type="STRING" id="796925.A0A137NVX9"/>
<keyword evidence="4" id="KW-0808">Transferase</keyword>
<dbReference type="EC" id="2.1.1.221" evidence="1"/>
<dbReference type="GO" id="GO:0052905">
    <property type="term" value="F:tRNA (guanosine(9)-N1)-methyltransferase activity"/>
    <property type="evidence" value="ECO:0007669"/>
    <property type="project" value="UniProtKB-EC"/>
</dbReference>
<accession>A0A137NVX9</accession>
<reference evidence="11 12" key="1">
    <citation type="journal article" date="2015" name="Genome Biol. Evol.">
        <title>Phylogenomic analyses indicate that early fungi evolved digesting cell walls of algal ancestors of land plants.</title>
        <authorList>
            <person name="Chang Y."/>
            <person name="Wang S."/>
            <person name="Sekimoto S."/>
            <person name="Aerts A.L."/>
            <person name="Choi C."/>
            <person name="Clum A."/>
            <person name="LaButti K.M."/>
            <person name="Lindquist E.A."/>
            <person name="Yee Ngan C."/>
            <person name="Ohm R.A."/>
            <person name="Salamov A.A."/>
            <person name="Grigoriev I.V."/>
            <person name="Spatafora J.W."/>
            <person name="Berbee M.L."/>
        </authorList>
    </citation>
    <scope>NUCLEOTIDE SEQUENCE [LARGE SCALE GENOMIC DNA]</scope>
    <source>
        <strain evidence="11 12">NRRL 28638</strain>
    </source>
</reference>
<dbReference type="PROSITE" id="PS51675">
    <property type="entry name" value="SAM_MT_TRM10"/>
    <property type="match status" value="1"/>
</dbReference>
<evidence type="ECO:0000256" key="8">
    <source>
        <dbReference type="ARBA" id="ARBA00048434"/>
    </source>
</evidence>
<dbReference type="PANTHER" id="PTHR13563">
    <property type="entry name" value="TRNA (GUANINE-9-) METHYLTRANSFERASE"/>
    <property type="match status" value="1"/>
</dbReference>
<evidence type="ECO:0000256" key="4">
    <source>
        <dbReference type="ARBA" id="ARBA00022679"/>
    </source>
</evidence>
<organism evidence="11 12">
    <name type="scientific">Conidiobolus coronatus (strain ATCC 28846 / CBS 209.66 / NRRL 28638)</name>
    <name type="common">Delacroixia coronata</name>
    <dbReference type="NCBI Taxonomy" id="796925"/>
    <lineage>
        <taxon>Eukaryota</taxon>
        <taxon>Fungi</taxon>
        <taxon>Fungi incertae sedis</taxon>
        <taxon>Zoopagomycota</taxon>
        <taxon>Entomophthoromycotina</taxon>
        <taxon>Entomophthoromycetes</taxon>
        <taxon>Entomophthorales</taxon>
        <taxon>Ancylistaceae</taxon>
        <taxon>Conidiobolus</taxon>
    </lineage>
</organism>
<dbReference type="InterPro" id="IPR038459">
    <property type="entry name" value="MT_TRM10-typ_sf"/>
</dbReference>
<feature type="domain" description="SAM-dependent MTase TRM10-type" evidence="10">
    <location>
        <begin position="1"/>
        <end position="174"/>
    </location>
</feature>
<keyword evidence="3" id="KW-0489">Methyltransferase</keyword>